<sequence>MTTPASAPTVSKSTPPKRIVVVGAGIVGVATGLILQREGHSVTLVDPAAPGTGTSFGNAGSIAIGSVYPTGSPGNWKQVPKMLLNPASPLNIRPSYLPKMLPWLMQFLAASTPKRVEEISHSLRAISKDGLVAHKKLIALAGAHDIVRPVGWLKVYSSQQSYDKTRDERETMARRGVKFDELNADEIRQLEPGLNRKFTHGYNQPENAFVSQSIKLTEAYFAKFRELGGTWVSEKVRRFEIGPGGVEKVVTDRAMHPCDAVVIAAGARSHELCAMLGRKVPLDTERGYHLNLTVAEGPELRRPTVIGDYGFVLAPMQDGLRLTTGAEFAGVDAPPDFRRVYRMLPMAEEALPGLKYEVTREWLGFRPSTPDSVPVIGRSPDQANVFYGFGHSHIGLTLAARTGELIADQIAGRDPGIDMTPYRIERF</sequence>
<evidence type="ECO:0000256" key="1">
    <source>
        <dbReference type="ARBA" id="ARBA00023002"/>
    </source>
</evidence>
<name>A0A8G2BG18_9PROT</name>
<dbReference type="OrthoDB" id="9805337at2"/>
<dbReference type="PANTHER" id="PTHR13847">
    <property type="entry name" value="SARCOSINE DEHYDROGENASE-RELATED"/>
    <property type="match status" value="1"/>
</dbReference>
<evidence type="ECO:0000259" key="2">
    <source>
        <dbReference type="Pfam" id="PF01266"/>
    </source>
</evidence>
<dbReference type="AlphaFoldDB" id="A0A8G2BG18"/>
<protein>
    <submittedName>
        <fullName evidence="3">D-amino-acid dehydrogenase</fullName>
    </submittedName>
</protein>
<dbReference type="Pfam" id="PF01266">
    <property type="entry name" value="DAO"/>
    <property type="match status" value="1"/>
</dbReference>
<dbReference type="Gene3D" id="3.30.9.10">
    <property type="entry name" value="D-Amino Acid Oxidase, subunit A, domain 2"/>
    <property type="match status" value="1"/>
</dbReference>
<comment type="caution">
    <text evidence="3">The sequence shown here is derived from an EMBL/GenBank/DDBJ whole genome shotgun (WGS) entry which is preliminary data.</text>
</comment>
<accession>A0A8G2BG18</accession>
<keyword evidence="1" id="KW-0560">Oxidoreductase</keyword>
<keyword evidence="4" id="KW-1185">Reference proteome</keyword>
<evidence type="ECO:0000313" key="3">
    <source>
        <dbReference type="EMBL" id="SDF45644.1"/>
    </source>
</evidence>
<dbReference type="SUPFAM" id="SSF51905">
    <property type="entry name" value="FAD/NAD(P)-binding domain"/>
    <property type="match status" value="1"/>
</dbReference>
<organism evidence="3 4">
    <name type="scientific">Thalassobaculum litoreum DSM 18839</name>
    <dbReference type="NCBI Taxonomy" id="1123362"/>
    <lineage>
        <taxon>Bacteria</taxon>
        <taxon>Pseudomonadati</taxon>
        <taxon>Pseudomonadota</taxon>
        <taxon>Alphaproteobacteria</taxon>
        <taxon>Rhodospirillales</taxon>
        <taxon>Thalassobaculaceae</taxon>
        <taxon>Thalassobaculum</taxon>
    </lineage>
</organism>
<dbReference type="SUPFAM" id="SSF54373">
    <property type="entry name" value="FAD-linked reductases, C-terminal domain"/>
    <property type="match status" value="1"/>
</dbReference>
<dbReference type="GO" id="GO:0016491">
    <property type="term" value="F:oxidoreductase activity"/>
    <property type="evidence" value="ECO:0007669"/>
    <property type="project" value="UniProtKB-KW"/>
</dbReference>
<gene>
    <name evidence="3" type="ORF">SAMN05660686_01429</name>
</gene>
<dbReference type="GO" id="GO:0005737">
    <property type="term" value="C:cytoplasm"/>
    <property type="evidence" value="ECO:0007669"/>
    <property type="project" value="TreeGrafter"/>
</dbReference>
<dbReference type="InterPro" id="IPR006076">
    <property type="entry name" value="FAD-dep_OxRdtase"/>
</dbReference>
<dbReference type="Proteomes" id="UP000198615">
    <property type="component" value="Unassembled WGS sequence"/>
</dbReference>
<dbReference type="InterPro" id="IPR036188">
    <property type="entry name" value="FAD/NAD-bd_sf"/>
</dbReference>
<dbReference type="EMBL" id="FNBW01000003">
    <property type="protein sequence ID" value="SDF45644.1"/>
    <property type="molecule type" value="Genomic_DNA"/>
</dbReference>
<evidence type="ECO:0000313" key="4">
    <source>
        <dbReference type="Proteomes" id="UP000198615"/>
    </source>
</evidence>
<reference evidence="3 4" key="1">
    <citation type="submission" date="2016-10" db="EMBL/GenBank/DDBJ databases">
        <authorList>
            <person name="Varghese N."/>
            <person name="Submissions S."/>
        </authorList>
    </citation>
    <scope>NUCLEOTIDE SEQUENCE [LARGE SCALE GENOMIC DNA]</scope>
    <source>
        <strain evidence="3 4">DSM 18839</strain>
    </source>
</reference>
<feature type="domain" description="FAD dependent oxidoreductase" evidence="2">
    <location>
        <begin position="18"/>
        <end position="408"/>
    </location>
</feature>
<proteinExistence type="predicted"/>
<dbReference type="Gene3D" id="3.50.50.60">
    <property type="entry name" value="FAD/NAD(P)-binding domain"/>
    <property type="match status" value="2"/>
</dbReference>
<dbReference type="PANTHER" id="PTHR13847:SF289">
    <property type="entry name" value="GLYCINE OXIDASE"/>
    <property type="match status" value="1"/>
</dbReference>
<dbReference type="RefSeq" id="WP_093149186.1">
    <property type="nucleotide sequence ID" value="NZ_FNBW01000003.1"/>
</dbReference>